<dbReference type="AlphaFoldDB" id="B0E1Y5"/>
<name>B0E1Y5_LACBS</name>
<dbReference type="Proteomes" id="UP000001194">
    <property type="component" value="Unassembled WGS sequence"/>
</dbReference>
<evidence type="ECO:0000313" key="2">
    <source>
        <dbReference type="Proteomes" id="UP000001194"/>
    </source>
</evidence>
<keyword evidence="2" id="KW-1185">Reference proteome</keyword>
<dbReference type="EMBL" id="DS547172">
    <property type="protein sequence ID" value="EDQ99147.1"/>
    <property type="molecule type" value="Genomic_DNA"/>
</dbReference>
<reference evidence="1 2" key="1">
    <citation type="journal article" date="2008" name="Nature">
        <title>The genome of Laccaria bicolor provides insights into mycorrhizal symbiosis.</title>
        <authorList>
            <person name="Martin F."/>
            <person name="Aerts A."/>
            <person name="Ahren D."/>
            <person name="Brun A."/>
            <person name="Danchin E.G.J."/>
            <person name="Duchaussoy F."/>
            <person name="Gibon J."/>
            <person name="Kohler A."/>
            <person name="Lindquist E."/>
            <person name="Pereda V."/>
            <person name="Salamov A."/>
            <person name="Shapiro H.J."/>
            <person name="Wuyts J."/>
            <person name="Blaudez D."/>
            <person name="Buee M."/>
            <person name="Brokstein P."/>
            <person name="Canbaeck B."/>
            <person name="Cohen D."/>
            <person name="Courty P.E."/>
            <person name="Coutinho P.M."/>
            <person name="Delaruelle C."/>
            <person name="Detter J.C."/>
            <person name="Deveau A."/>
            <person name="DiFazio S."/>
            <person name="Duplessis S."/>
            <person name="Fraissinet-Tachet L."/>
            <person name="Lucic E."/>
            <person name="Frey-Klett P."/>
            <person name="Fourrey C."/>
            <person name="Feussner I."/>
            <person name="Gay G."/>
            <person name="Grimwood J."/>
            <person name="Hoegger P.J."/>
            <person name="Jain P."/>
            <person name="Kilaru S."/>
            <person name="Labbe J."/>
            <person name="Lin Y.C."/>
            <person name="Legue V."/>
            <person name="Le Tacon F."/>
            <person name="Marmeisse R."/>
            <person name="Melayah D."/>
            <person name="Montanini B."/>
            <person name="Muratet M."/>
            <person name="Nehls U."/>
            <person name="Niculita-Hirzel H."/>
            <person name="Oudot-Le Secq M.P."/>
            <person name="Peter M."/>
            <person name="Quesneville H."/>
            <person name="Rajashekar B."/>
            <person name="Reich M."/>
            <person name="Rouhier N."/>
            <person name="Schmutz J."/>
            <person name="Yin T."/>
            <person name="Chalot M."/>
            <person name="Henrissat B."/>
            <person name="Kuees U."/>
            <person name="Lucas S."/>
            <person name="Van de Peer Y."/>
            <person name="Podila G.K."/>
            <person name="Polle A."/>
            <person name="Pukkila P.J."/>
            <person name="Richardson P.M."/>
            <person name="Rouze P."/>
            <person name="Sanders I.R."/>
            <person name="Stajich J.E."/>
            <person name="Tunlid A."/>
            <person name="Tuskan G."/>
            <person name="Grigoriev I.V."/>
        </authorList>
    </citation>
    <scope>NUCLEOTIDE SEQUENCE [LARGE SCALE GENOMIC DNA]</scope>
    <source>
        <strain evidence="2">S238N-H82 / ATCC MYA-4686</strain>
    </source>
</reference>
<dbReference type="STRING" id="486041.B0E1Y5"/>
<dbReference type="InParanoid" id="B0E1Y5"/>
<dbReference type="RefSeq" id="XP_001890210.1">
    <property type="nucleotide sequence ID" value="XM_001890175.1"/>
</dbReference>
<dbReference type="OrthoDB" id="1584384at2759"/>
<dbReference type="GeneID" id="6085866"/>
<organism evidence="2">
    <name type="scientific">Laccaria bicolor (strain S238N-H82 / ATCC MYA-4686)</name>
    <name type="common">Bicoloured deceiver</name>
    <name type="synonym">Laccaria laccata var. bicolor</name>
    <dbReference type="NCBI Taxonomy" id="486041"/>
    <lineage>
        <taxon>Eukaryota</taxon>
        <taxon>Fungi</taxon>
        <taxon>Dikarya</taxon>
        <taxon>Basidiomycota</taxon>
        <taxon>Agaricomycotina</taxon>
        <taxon>Agaricomycetes</taxon>
        <taxon>Agaricomycetidae</taxon>
        <taxon>Agaricales</taxon>
        <taxon>Agaricineae</taxon>
        <taxon>Hydnangiaceae</taxon>
        <taxon>Laccaria</taxon>
    </lineage>
</organism>
<evidence type="ECO:0000313" key="1">
    <source>
        <dbReference type="EMBL" id="EDQ99147.1"/>
    </source>
</evidence>
<protein>
    <submittedName>
        <fullName evidence="1">Predicted protein</fullName>
    </submittedName>
</protein>
<accession>B0E1Y5</accession>
<dbReference type="HOGENOM" id="CLU_2654926_0_0_1"/>
<gene>
    <name evidence="1" type="ORF">LACBIDRAFT_317565</name>
</gene>
<sequence length="76" mass="8297">MGKGDASESCNFLPLEKQYLVMCGILCLWCATSLAYTDADKDAECLLSSLSLLHPPQMVTRGLRHTQVGKHKSNGL</sequence>
<dbReference type="KEGG" id="lbc:LACBIDRAFT_317565"/>
<proteinExistence type="predicted"/>